<dbReference type="RefSeq" id="WP_004990946.1">
    <property type="nucleotide sequence ID" value="NZ_AP018824.1"/>
</dbReference>
<keyword evidence="1" id="KW-0812">Transmembrane</keyword>
<keyword evidence="1" id="KW-0472">Membrane</keyword>
<dbReference type="EMBL" id="CP068176">
    <property type="protein sequence ID" value="QQT86543.1"/>
    <property type="molecule type" value="Genomic_DNA"/>
</dbReference>
<evidence type="ECO:0000313" key="4">
    <source>
        <dbReference type="Proteomes" id="UP000595320"/>
    </source>
</evidence>
<dbReference type="EMBL" id="CP089044">
    <property type="protein sequence ID" value="UYF74793.1"/>
    <property type="molecule type" value="Genomic_DNA"/>
</dbReference>
<evidence type="ECO:0000313" key="3">
    <source>
        <dbReference type="EMBL" id="UYF74793.1"/>
    </source>
</evidence>
<name>A0A3G9FY63_9GAMM</name>
<evidence type="ECO:0000313" key="2">
    <source>
        <dbReference type="EMBL" id="QQT86543.1"/>
    </source>
</evidence>
<reference evidence="2 4" key="1">
    <citation type="submission" date="2021-01" db="EMBL/GenBank/DDBJ databases">
        <title>FDA dAtabase for Regulatory Grade micrObial Sequences (FDA-ARGOS): Supporting development and validation of Infectious Disease Dx tests.</title>
        <authorList>
            <person name="Sproer C."/>
            <person name="Gronow S."/>
            <person name="Severitt S."/>
            <person name="Schroder I."/>
            <person name="Tallon L."/>
            <person name="Sadzewicz L."/>
            <person name="Zhao X."/>
            <person name="Boylan J."/>
            <person name="Ott S."/>
            <person name="Bowen H."/>
            <person name="Vavikolanu K."/>
            <person name="Mehta A."/>
            <person name="Aluvathingal J."/>
            <person name="Nadendla S."/>
            <person name="Lowell S."/>
            <person name="Myers T."/>
            <person name="Yan Y."/>
            <person name="Sichtig H."/>
        </authorList>
    </citation>
    <scope>NUCLEOTIDE SEQUENCE [LARGE SCALE GENOMIC DNA]</scope>
    <source>
        <strain evidence="2 4">FDAARGOS_1096</strain>
    </source>
</reference>
<reference evidence="3" key="2">
    <citation type="journal article" date="2022" name="J Glob Antimicrob Resist">
        <title>Comparative analysis of IMP-4- and OXA-58-containing plasmids of three carbapenemase-producing Acinetobacter ursingii strains in the Netherlands.</title>
        <authorList>
            <person name="Hendrickx A.P.A."/>
            <person name="Schade R.P."/>
            <person name="Landman F."/>
            <person name="Bosch T."/>
            <person name="Schouls L.M."/>
            <person name="van Dijk K."/>
        </authorList>
    </citation>
    <scope>NUCLEOTIDE SEQUENCE</scope>
    <source>
        <strain evidence="3">RIVM_C010761</strain>
    </source>
</reference>
<proteinExistence type="predicted"/>
<gene>
    <name evidence="2" type="ORF">I6I53_01650</name>
    <name evidence="3" type="ORF">LSO58_13285</name>
</gene>
<accession>A0A3G9FY63</accession>
<dbReference type="AlphaFoldDB" id="A0A3G9FY63"/>
<evidence type="ECO:0000256" key="1">
    <source>
        <dbReference type="SAM" id="Phobius"/>
    </source>
</evidence>
<evidence type="ECO:0000313" key="5">
    <source>
        <dbReference type="Proteomes" id="UP001164081"/>
    </source>
</evidence>
<dbReference type="Proteomes" id="UP001164081">
    <property type="component" value="Chromosome"/>
</dbReference>
<protein>
    <submittedName>
        <fullName evidence="3">Uncharacterized protein</fullName>
    </submittedName>
</protein>
<feature type="transmembrane region" description="Helical" evidence="1">
    <location>
        <begin position="12"/>
        <end position="31"/>
    </location>
</feature>
<dbReference type="Proteomes" id="UP000595320">
    <property type="component" value="Chromosome"/>
</dbReference>
<dbReference type="GeneID" id="66213550"/>
<keyword evidence="1" id="KW-1133">Transmembrane helix</keyword>
<sequence length="51" mass="5897">MSKDQSKFPFVVVGISIFLGCMFLVLFYFAVSHEPEYMPSQQQKQAVVEHQ</sequence>
<dbReference type="PROSITE" id="PS51257">
    <property type="entry name" value="PROKAR_LIPOPROTEIN"/>
    <property type="match status" value="1"/>
</dbReference>
<organism evidence="3 5">
    <name type="scientific">Acinetobacter ursingii</name>
    <dbReference type="NCBI Taxonomy" id="108980"/>
    <lineage>
        <taxon>Bacteria</taxon>
        <taxon>Pseudomonadati</taxon>
        <taxon>Pseudomonadota</taxon>
        <taxon>Gammaproteobacteria</taxon>
        <taxon>Moraxellales</taxon>
        <taxon>Moraxellaceae</taxon>
        <taxon>Acinetobacter</taxon>
    </lineage>
</organism>